<keyword evidence="1" id="KW-0812">Transmembrane</keyword>
<reference evidence="2 3" key="1">
    <citation type="journal article" date="2023" name="Ecotoxicol. Environ. Saf.">
        <title>Mercury remediation potential of mercury-resistant strain Rheinheimera metallidurans sp. nov. isolated from a municipal waste dumping site.</title>
        <authorList>
            <person name="Yadav V."/>
            <person name="Manjhi A."/>
            <person name="Vadakedath N."/>
        </authorList>
    </citation>
    <scope>NUCLEOTIDE SEQUENCE [LARGE SCALE GENOMIC DNA]</scope>
    <source>
        <strain evidence="2 3">E-49</strain>
    </source>
</reference>
<dbReference type="Pfam" id="PF04307">
    <property type="entry name" value="YdjM"/>
    <property type="match status" value="1"/>
</dbReference>
<dbReference type="InterPro" id="IPR053170">
    <property type="entry name" value="Transcription_regulator"/>
</dbReference>
<dbReference type="GO" id="GO:0016787">
    <property type="term" value="F:hydrolase activity"/>
    <property type="evidence" value="ECO:0007669"/>
    <property type="project" value="UniProtKB-KW"/>
</dbReference>
<feature type="transmembrane region" description="Helical" evidence="1">
    <location>
        <begin position="160"/>
        <end position="179"/>
    </location>
</feature>
<organism evidence="2 3">
    <name type="scientific">Rheinheimera muenzenbergensis</name>
    <dbReference type="NCBI Taxonomy" id="1193628"/>
    <lineage>
        <taxon>Bacteria</taxon>
        <taxon>Pseudomonadati</taxon>
        <taxon>Pseudomonadota</taxon>
        <taxon>Gammaproteobacteria</taxon>
        <taxon>Chromatiales</taxon>
        <taxon>Chromatiaceae</taxon>
        <taxon>Rheinheimera</taxon>
    </lineage>
</organism>
<keyword evidence="2" id="KW-0378">Hydrolase</keyword>
<gene>
    <name evidence="2" type="ORF">MN202_15680</name>
</gene>
<feature type="transmembrane region" description="Helical" evidence="1">
    <location>
        <begin position="88"/>
        <end position="105"/>
    </location>
</feature>
<dbReference type="Proteomes" id="UP001375382">
    <property type="component" value="Unassembled WGS sequence"/>
</dbReference>
<keyword evidence="1" id="KW-0472">Membrane</keyword>
<keyword evidence="1" id="KW-1133">Transmembrane helix</keyword>
<comment type="caution">
    <text evidence="2">The sequence shown here is derived from an EMBL/GenBank/DDBJ whole genome shotgun (WGS) entry which is preliminary data.</text>
</comment>
<sequence length="337" mass="37714">MDSLTQLTLGAAVAVATLGRHSPHKTKLVAAGAILGTLPDLDVLLDYGDVVSNMVLHRAQSHAVFYQTLLAPLFAYLAAIFCRQRQYYWRWLLATWLIFISHSAIDAMTVYGTQLALPFNNQPYAVGSIFIIDPLYTLPLLFGVGLFLQRQHPPAGYRANMLGIALSSAYLLWTVAAQWQVSQIIKQALTAQQLNYQQLLVTPAPLNTLLWRIVVITEHGYAEGFYSLLDADNSLTLHHVATDPALKARYQQLKSVQQLAAFSRGFYNLRQQNGQLLLTDLRMGQEGSYAFEFVIDSTSGMPLAQLPMRHNSETALPWLWRRALGQPLPSPYWPSDQ</sequence>
<evidence type="ECO:0000256" key="1">
    <source>
        <dbReference type="SAM" id="Phobius"/>
    </source>
</evidence>
<dbReference type="PANTHER" id="PTHR40031">
    <property type="entry name" value="HYPOTHETICAL MEMBRANE SPANNING PROTEIN"/>
    <property type="match status" value="1"/>
</dbReference>
<dbReference type="RefSeq" id="WP_335737085.1">
    <property type="nucleotide sequence ID" value="NZ_JALAAR010000015.1"/>
</dbReference>
<dbReference type="PANTHER" id="PTHR40031:SF1">
    <property type="entry name" value="MEMBRANE-BOUND METAL-DEPENDENT HYDROLASE"/>
    <property type="match status" value="1"/>
</dbReference>
<proteinExistence type="predicted"/>
<evidence type="ECO:0000313" key="2">
    <source>
        <dbReference type="EMBL" id="MEH8018682.1"/>
    </source>
</evidence>
<feature type="transmembrane region" description="Helical" evidence="1">
    <location>
        <begin position="63"/>
        <end position="81"/>
    </location>
</feature>
<protein>
    <submittedName>
        <fullName evidence="2">Metal-dependent hydrolase</fullName>
    </submittedName>
</protein>
<accession>A0ABU8CAY5</accession>
<evidence type="ECO:0000313" key="3">
    <source>
        <dbReference type="Proteomes" id="UP001375382"/>
    </source>
</evidence>
<dbReference type="EMBL" id="JALAAR010000015">
    <property type="protein sequence ID" value="MEH8018682.1"/>
    <property type="molecule type" value="Genomic_DNA"/>
</dbReference>
<dbReference type="InterPro" id="IPR007404">
    <property type="entry name" value="YdjM-like"/>
</dbReference>
<name>A0ABU8CAY5_9GAMM</name>
<feature type="transmembrane region" description="Helical" evidence="1">
    <location>
        <begin position="125"/>
        <end position="148"/>
    </location>
</feature>
<keyword evidence="3" id="KW-1185">Reference proteome</keyword>